<keyword evidence="1" id="KW-0472">Membrane</keyword>
<accession>A0A1R3WVT7</accession>
<keyword evidence="1" id="KW-0812">Transmembrane</keyword>
<feature type="transmembrane region" description="Helical" evidence="1">
    <location>
        <begin position="46"/>
        <end position="65"/>
    </location>
</feature>
<gene>
    <name evidence="3" type="ORF">SAMN05421665_1284</name>
</gene>
<evidence type="ECO:0000313" key="4">
    <source>
        <dbReference type="Proteomes" id="UP000186997"/>
    </source>
</evidence>
<evidence type="ECO:0000256" key="1">
    <source>
        <dbReference type="SAM" id="Phobius"/>
    </source>
</evidence>
<dbReference type="AlphaFoldDB" id="A0A1R3WVT7"/>
<evidence type="ECO:0008006" key="5">
    <source>
        <dbReference type="Google" id="ProtNLM"/>
    </source>
</evidence>
<protein>
    <recommendedName>
        <fullName evidence="5">Ferrochelatase</fullName>
    </recommendedName>
</protein>
<sequence length="71" mass="6828">MMNIKILSAVAIIATAASTASAGGLLDELVEQDVQAPLVVAEPAGSGSIWIPLAILAVLIAVAAGDSGGGS</sequence>
<dbReference type="Proteomes" id="UP000186997">
    <property type="component" value="Unassembled WGS sequence"/>
</dbReference>
<organism evidence="3 4">
    <name type="scientific">Yoonia rosea</name>
    <dbReference type="NCBI Taxonomy" id="287098"/>
    <lineage>
        <taxon>Bacteria</taxon>
        <taxon>Pseudomonadati</taxon>
        <taxon>Pseudomonadota</taxon>
        <taxon>Alphaproteobacteria</taxon>
        <taxon>Rhodobacterales</taxon>
        <taxon>Paracoccaceae</taxon>
        <taxon>Yoonia</taxon>
    </lineage>
</organism>
<name>A0A1R3WVT7_9RHOB</name>
<proteinExistence type="predicted"/>
<dbReference type="EMBL" id="FTPR01000001">
    <property type="protein sequence ID" value="SIT81518.1"/>
    <property type="molecule type" value="Genomic_DNA"/>
</dbReference>
<feature type="signal peptide" evidence="2">
    <location>
        <begin position="1"/>
        <end position="22"/>
    </location>
</feature>
<feature type="chain" id="PRO_5013068535" description="Ferrochelatase" evidence="2">
    <location>
        <begin position="23"/>
        <end position="71"/>
    </location>
</feature>
<keyword evidence="4" id="KW-1185">Reference proteome</keyword>
<reference evidence="4" key="1">
    <citation type="submission" date="2017-01" db="EMBL/GenBank/DDBJ databases">
        <authorList>
            <person name="Varghese N."/>
            <person name="Submissions S."/>
        </authorList>
    </citation>
    <scope>NUCLEOTIDE SEQUENCE [LARGE SCALE GENOMIC DNA]</scope>
    <source>
        <strain evidence="4">DSM 29591</strain>
    </source>
</reference>
<evidence type="ECO:0000256" key="2">
    <source>
        <dbReference type="SAM" id="SignalP"/>
    </source>
</evidence>
<keyword evidence="1" id="KW-1133">Transmembrane helix</keyword>
<dbReference type="STRING" id="287098.SAMN05421665_1284"/>
<keyword evidence="2" id="KW-0732">Signal</keyword>
<dbReference type="RefSeq" id="WP_076658858.1">
    <property type="nucleotide sequence ID" value="NZ_FTPR01000001.1"/>
</dbReference>
<evidence type="ECO:0000313" key="3">
    <source>
        <dbReference type="EMBL" id="SIT81518.1"/>
    </source>
</evidence>